<dbReference type="Pfam" id="PF02625">
    <property type="entry name" value="XdhC_CoxI"/>
    <property type="match status" value="1"/>
</dbReference>
<dbReference type="InterPro" id="IPR027051">
    <property type="entry name" value="XdhC_Rossmann_dom"/>
</dbReference>
<dbReference type="RefSeq" id="WP_379903627.1">
    <property type="nucleotide sequence ID" value="NZ_JBHRTR010000031.1"/>
</dbReference>
<evidence type="ECO:0000313" key="3">
    <source>
        <dbReference type="EMBL" id="MFC3229437.1"/>
    </source>
</evidence>
<protein>
    <submittedName>
        <fullName evidence="3">XdhC family protein</fullName>
    </submittedName>
</protein>
<feature type="domain" description="XdhC- CoxI" evidence="1">
    <location>
        <begin position="12"/>
        <end position="78"/>
    </location>
</feature>
<dbReference type="PANTHER" id="PTHR30388:SF6">
    <property type="entry name" value="XANTHINE DEHYDROGENASE SUBUNIT A-RELATED"/>
    <property type="match status" value="1"/>
</dbReference>
<dbReference type="Pfam" id="PF13478">
    <property type="entry name" value="XdhC_C"/>
    <property type="match status" value="1"/>
</dbReference>
<evidence type="ECO:0000259" key="2">
    <source>
        <dbReference type="Pfam" id="PF13478"/>
    </source>
</evidence>
<dbReference type="EMBL" id="JBHRTR010000031">
    <property type="protein sequence ID" value="MFC3229437.1"/>
    <property type="molecule type" value="Genomic_DNA"/>
</dbReference>
<comment type="caution">
    <text evidence="3">The sequence shown here is derived from an EMBL/GenBank/DDBJ whole genome shotgun (WGS) entry which is preliminary data.</text>
</comment>
<dbReference type="Gene3D" id="3.40.50.720">
    <property type="entry name" value="NAD(P)-binding Rossmann-like Domain"/>
    <property type="match status" value="1"/>
</dbReference>
<dbReference type="InterPro" id="IPR052698">
    <property type="entry name" value="MoCofactor_Util/Proc"/>
</dbReference>
<gene>
    <name evidence="3" type="ORF">ACFOGJ_19475</name>
</gene>
<proteinExistence type="predicted"/>
<name>A0ABV7L4A1_9PROT</name>
<keyword evidence="4" id="KW-1185">Reference proteome</keyword>
<sequence length="272" mass="28135">MSDELYDRIAALRAAGRPFCVATVVRTENATSAKAGAKAIVDTEGAIHGHVGGGCVQGALRRGAAAVLQSGTARLIRVRPREDVDGPVDSDGTELHGSACPSGGTVDLFLEPMGTAPRLVLCGASPIALALADLAPRLGYRLAVAAAEEDLAAFDRAERRQAGYDLGPLEIAAGDFLVVATQGRRDLEALAAALNSPAGHVAFVGSRRKTAALAARLRAQGVAEARIAGLRAPAGLDLQAIEPAEIALSILAEIVQLRRAGQRDRDRMARTA</sequence>
<dbReference type="InterPro" id="IPR003777">
    <property type="entry name" value="XdhC_CoxI"/>
</dbReference>
<accession>A0ABV7L4A1</accession>
<evidence type="ECO:0000259" key="1">
    <source>
        <dbReference type="Pfam" id="PF02625"/>
    </source>
</evidence>
<dbReference type="Proteomes" id="UP001595528">
    <property type="component" value="Unassembled WGS sequence"/>
</dbReference>
<evidence type="ECO:0000313" key="4">
    <source>
        <dbReference type="Proteomes" id="UP001595528"/>
    </source>
</evidence>
<organism evidence="3 4">
    <name type="scientific">Marinibaculum pumilum</name>
    <dbReference type="NCBI Taxonomy" id="1766165"/>
    <lineage>
        <taxon>Bacteria</taxon>
        <taxon>Pseudomonadati</taxon>
        <taxon>Pseudomonadota</taxon>
        <taxon>Alphaproteobacteria</taxon>
        <taxon>Rhodospirillales</taxon>
        <taxon>Rhodospirillaceae</taxon>
        <taxon>Marinibaculum</taxon>
    </lineage>
</organism>
<reference evidence="4" key="1">
    <citation type="journal article" date="2019" name="Int. J. Syst. Evol. Microbiol.">
        <title>The Global Catalogue of Microorganisms (GCM) 10K type strain sequencing project: providing services to taxonomists for standard genome sequencing and annotation.</title>
        <authorList>
            <consortium name="The Broad Institute Genomics Platform"/>
            <consortium name="The Broad Institute Genome Sequencing Center for Infectious Disease"/>
            <person name="Wu L."/>
            <person name="Ma J."/>
        </authorList>
    </citation>
    <scope>NUCLEOTIDE SEQUENCE [LARGE SCALE GENOMIC DNA]</scope>
    <source>
        <strain evidence="4">KCTC 42964</strain>
    </source>
</reference>
<dbReference type="PANTHER" id="PTHR30388">
    <property type="entry name" value="ALDEHYDE OXIDOREDUCTASE MOLYBDENUM COFACTOR ASSEMBLY PROTEIN"/>
    <property type="match status" value="1"/>
</dbReference>
<feature type="domain" description="XdhC Rossmann" evidence="2">
    <location>
        <begin position="119"/>
        <end position="254"/>
    </location>
</feature>